<dbReference type="AlphaFoldDB" id="A0A1A8T4J6"/>
<gene>
    <name evidence="2" type="ORF">MAQ5080_00516</name>
</gene>
<accession>A0A1A8T4J6</accession>
<feature type="coiled-coil region" evidence="1">
    <location>
        <begin position="25"/>
        <end position="52"/>
    </location>
</feature>
<dbReference type="Proteomes" id="UP000092627">
    <property type="component" value="Unassembled WGS sequence"/>
</dbReference>
<evidence type="ECO:0000313" key="3">
    <source>
        <dbReference type="Proteomes" id="UP000092627"/>
    </source>
</evidence>
<dbReference type="RefSeq" id="WP_067205271.1">
    <property type="nucleotide sequence ID" value="NZ_FLOC01000002.1"/>
</dbReference>
<reference evidence="2 3" key="1">
    <citation type="submission" date="2016-06" db="EMBL/GenBank/DDBJ databases">
        <authorList>
            <person name="Kjaerup R.B."/>
            <person name="Dalgaard T.S."/>
            <person name="Juul-Madsen H.R."/>
        </authorList>
    </citation>
    <scope>NUCLEOTIDE SEQUENCE [LARGE SCALE GENOMIC DNA]</scope>
    <source>
        <strain evidence="2 3">CECT 5080</strain>
    </source>
</reference>
<evidence type="ECO:0000256" key="1">
    <source>
        <dbReference type="SAM" id="Coils"/>
    </source>
</evidence>
<evidence type="ECO:0000313" key="2">
    <source>
        <dbReference type="EMBL" id="SBS26425.1"/>
    </source>
</evidence>
<organism evidence="2 3">
    <name type="scientific">Marinomonas aquimarina</name>
    <dbReference type="NCBI Taxonomy" id="295068"/>
    <lineage>
        <taxon>Bacteria</taxon>
        <taxon>Pseudomonadati</taxon>
        <taxon>Pseudomonadota</taxon>
        <taxon>Gammaproteobacteria</taxon>
        <taxon>Oceanospirillales</taxon>
        <taxon>Oceanospirillaceae</taxon>
        <taxon>Marinomonas</taxon>
    </lineage>
</organism>
<dbReference type="STRING" id="295068.MAQ5080_00516"/>
<keyword evidence="1" id="KW-0175">Coiled coil</keyword>
<name>A0A1A8T4J6_9GAMM</name>
<sequence length="97" mass="10946">MKASKQSGWMLVEAMFSIACVAFVISLAQQQQNQLTQQMQALQTQHQQKVQQSLQLNMRLLFGQAPALNSSSLGVPNCQRCRGAALQHLLQYELNQW</sequence>
<keyword evidence="3" id="KW-1185">Reference proteome</keyword>
<dbReference type="EMBL" id="FLOC01000002">
    <property type="protein sequence ID" value="SBS26425.1"/>
    <property type="molecule type" value="Genomic_DNA"/>
</dbReference>
<dbReference type="OrthoDB" id="6107852at2"/>
<protein>
    <submittedName>
        <fullName evidence="2">Uncharacterized protein</fullName>
    </submittedName>
</protein>
<proteinExistence type="predicted"/>